<dbReference type="Pfam" id="PF00294">
    <property type="entry name" value="PfkB"/>
    <property type="match status" value="1"/>
</dbReference>
<sequence length="264" mass="26842">MILCVGLATVDLVYRVDRIPGADEKAQATAFEVAAGGPAANAAVTAAALGAPVTLVTAIGSHPLGALIRSDLRNHGVRVIDAAVASGAPPPVSSIVVAGHERTIISRNAGELEFSVPPEGLPDAGLTLVDGHHPALAVAAARAAHRLVVDAGTWRPVFADILPYAEVVACSAAFRHPTGVVEAPHVVVTHGPAPVTWTSGGVTRSVPVPPVDAVETSGAGDAFHGALAYFLAGGATMEETLAEAIRVAGVRVRHPGARDWLDRL</sequence>
<dbReference type="InterPro" id="IPR002139">
    <property type="entry name" value="Ribo/fructo_kinase"/>
</dbReference>
<keyword evidence="5" id="KW-1185">Reference proteome</keyword>
<accession>A0ABT0Y0J1</accession>
<dbReference type="PRINTS" id="PR00990">
    <property type="entry name" value="RIBOKINASE"/>
</dbReference>
<evidence type="ECO:0000256" key="2">
    <source>
        <dbReference type="ARBA" id="ARBA00022777"/>
    </source>
</evidence>
<evidence type="ECO:0000259" key="3">
    <source>
        <dbReference type="Pfam" id="PF00294"/>
    </source>
</evidence>
<evidence type="ECO:0000313" key="5">
    <source>
        <dbReference type="Proteomes" id="UP001523216"/>
    </source>
</evidence>
<dbReference type="InterPro" id="IPR029056">
    <property type="entry name" value="Ribokinase-like"/>
</dbReference>
<dbReference type="Gene3D" id="3.40.1190.20">
    <property type="match status" value="1"/>
</dbReference>
<dbReference type="PANTHER" id="PTHR42774">
    <property type="entry name" value="PHOSPHOTRANSFERASE SYSTEM TRANSPORT PROTEIN"/>
    <property type="match status" value="1"/>
</dbReference>
<evidence type="ECO:0000256" key="1">
    <source>
        <dbReference type="ARBA" id="ARBA00022679"/>
    </source>
</evidence>
<dbReference type="GO" id="GO:0016301">
    <property type="term" value="F:kinase activity"/>
    <property type="evidence" value="ECO:0007669"/>
    <property type="project" value="UniProtKB-KW"/>
</dbReference>
<comment type="caution">
    <text evidence="4">The sequence shown here is derived from an EMBL/GenBank/DDBJ whole genome shotgun (WGS) entry which is preliminary data.</text>
</comment>
<evidence type="ECO:0000313" key="4">
    <source>
        <dbReference type="EMBL" id="MCM4079558.1"/>
    </source>
</evidence>
<dbReference type="EMBL" id="JAMQOL010000023">
    <property type="protein sequence ID" value="MCM4079558.1"/>
    <property type="molecule type" value="Genomic_DNA"/>
</dbReference>
<organism evidence="4 5">
    <name type="scientific">Paractinoplanes hotanensis</name>
    <dbReference type="NCBI Taxonomy" id="2906497"/>
    <lineage>
        <taxon>Bacteria</taxon>
        <taxon>Bacillati</taxon>
        <taxon>Actinomycetota</taxon>
        <taxon>Actinomycetes</taxon>
        <taxon>Micromonosporales</taxon>
        <taxon>Micromonosporaceae</taxon>
        <taxon>Paractinoplanes</taxon>
    </lineage>
</organism>
<dbReference type="Proteomes" id="UP001523216">
    <property type="component" value="Unassembled WGS sequence"/>
</dbReference>
<name>A0ABT0Y0J1_9ACTN</name>
<proteinExistence type="predicted"/>
<keyword evidence="2 4" id="KW-0418">Kinase</keyword>
<feature type="domain" description="Carbohydrate kinase PfkB" evidence="3">
    <location>
        <begin position="2"/>
        <end position="259"/>
    </location>
</feature>
<gene>
    <name evidence="4" type="ORF">LXN57_18445</name>
</gene>
<dbReference type="InterPro" id="IPR011611">
    <property type="entry name" value="PfkB_dom"/>
</dbReference>
<dbReference type="SUPFAM" id="SSF53613">
    <property type="entry name" value="Ribokinase-like"/>
    <property type="match status" value="1"/>
</dbReference>
<dbReference type="InterPro" id="IPR052562">
    <property type="entry name" value="Ketohexokinase-related"/>
</dbReference>
<dbReference type="PANTHER" id="PTHR42774:SF3">
    <property type="entry name" value="KETOHEXOKINASE"/>
    <property type="match status" value="1"/>
</dbReference>
<protein>
    <submittedName>
        <fullName evidence="4">PfkB family carbohydrate kinase</fullName>
    </submittedName>
</protein>
<keyword evidence="1" id="KW-0808">Transferase</keyword>
<dbReference type="RefSeq" id="WP_251799408.1">
    <property type="nucleotide sequence ID" value="NZ_JAMQOL010000023.1"/>
</dbReference>
<reference evidence="4 5" key="1">
    <citation type="submission" date="2022-06" db="EMBL/GenBank/DDBJ databases">
        <title>Actinoplanes abujensis sp. nov., isolated from Nigerian arid soil.</title>
        <authorList>
            <person name="Ding P."/>
        </authorList>
    </citation>
    <scope>NUCLEOTIDE SEQUENCE [LARGE SCALE GENOMIC DNA]</scope>
    <source>
        <strain evidence="5">TRM88002</strain>
    </source>
</reference>